<gene>
    <name evidence="3" type="ORF">CVT26_006097</name>
</gene>
<feature type="region of interest" description="Disordered" evidence="1">
    <location>
        <begin position="94"/>
        <end position="124"/>
    </location>
</feature>
<dbReference type="InterPro" id="IPR053185">
    <property type="entry name" value="SET_domain_protein"/>
</dbReference>
<feature type="region of interest" description="Disordered" evidence="1">
    <location>
        <begin position="1"/>
        <end position="26"/>
    </location>
</feature>
<keyword evidence="4" id="KW-1185">Reference proteome</keyword>
<evidence type="ECO:0000313" key="4">
    <source>
        <dbReference type="Proteomes" id="UP000284706"/>
    </source>
</evidence>
<dbReference type="Pfam" id="PF00856">
    <property type="entry name" value="SET"/>
    <property type="match status" value="1"/>
</dbReference>
<protein>
    <recommendedName>
        <fullName evidence="2">SET domain-containing protein</fullName>
    </recommendedName>
</protein>
<feature type="compositionally biased region" description="Polar residues" evidence="1">
    <location>
        <begin position="1"/>
        <end position="23"/>
    </location>
</feature>
<dbReference type="EMBL" id="NHYE01000723">
    <property type="protein sequence ID" value="PPR03555.1"/>
    <property type="molecule type" value="Genomic_DNA"/>
</dbReference>
<dbReference type="SMART" id="SM00317">
    <property type="entry name" value="SET"/>
    <property type="match status" value="1"/>
</dbReference>
<evidence type="ECO:0000313" key="3">
    <source>
        <dbReference type="EMBL" id="PPR03555.1"/>
    </source>
</evidence>
<dbReference type="SUPFAM" id="SSF82199">
    <property type="entry name" value="SET domain"/>
    <property type="match status" value="1"/>
</dbReference>
<dbReference type="PANTHER" id="PTHR47332:SF2">
    <property type="entry name" value="SET-6"/>
    <property type="match status" value="1"/>
</dbReference>
<dbReference type="PROSITE" id="PS50280">
    <property type="entry name" value="SET"/>
    <property type="match status" value="1"/>
</dbReference>
<evidence type="ECO:0000259" key="2">
    <source>
        <dbReference type="PROSITE" id="PS50280"/>
    </source>
</evidence>
<dbReference type="Gene3D" id="2.170.270.10">
    <property type="entry name" value="SET domain"/>
    <property type="match status" value="1"/>
</dbReference>
<dbReference type="Proteomes" id="UP000284706">
    <property type="component" value="Unassembled WGS sequence"/>
</dbReference>
<dbReference type="InterPro" id="IPR001214">
    <property type="entry name" value="SET_dom"/>
</dbReference>
<dbReference type="CDD" id="cd20071">
    <property type="entry name" value="SET_SMYD"/>
    <property type="match status" value="1"/>
</dbReference>
<feature type="domain" description="SET" evidence="2">
    <location>
        <begin position="198"/>
        <end position="377"/>
    </location>
</feature>
<sequence>MDRNTSNSSSAPPRRQQPWSPATASEEEMAFFAKQERTDDLAWTIYREAQRPGGPEFLSDEFFHNVFNNIYGGNPPMSTEKMNELAKGARERVMNKRGTKGKSPSTSGSTVRGSSGSQSTTAVSEALRSVHLETEYVTDARKLDHDDSTILITTIPSPPDGFDKDPDGHCQWVVRGPTRAKVINTPGYPSPVPKPEENKVTIMQTQAITQRNMGLGVVATKDIQMGELIFAERPMLMTPRAVVRLASQGGPKSRDKKSSLRMALIEWEKLLQEAVDRMEPLDRSLVLRLPNSHRNDGSGMILGAVRTNGFAVEEIFDGPEKKSDESNIYAALLRYGSMINHNCVPNIRYEFSVASVSFQFYAMVDIKAGQELFYSFCETNVSAAERRKKLAPYGITCHCDACEHATKQTDKLRQEYQSKTSRLLRALNWQRREGKKVAQTAIDPIIKLKDALAKEGLGYTHEYKCIVVILAQVLEELGKDDLAKEYKEEGEKYNVSKEKLVKYSF</sequence>
<reference evidence="3 4" key="1">
    <citation type="journal article" date="2018" name="Evol. Lett.">
        <title>Horizontal gene cluster transfer increased hallucinogenic mushroom diversity.</title>
        <authorList>
            <person name="Reynolds H.T."/>
            <person name="Vijayakumar V."/>
            <person name="Gluck-Thaler E."/>
            <person name="Korotkin H.B."/>
            <person name="Matheny P.B."/>
            <person name="Slot J.C."/>
        </authorList>
    </citation>
    <scope>NUCLEOTIDE SEQUENCE [LARGE SCALE GENOMIC DNA]</scope>
    <source>
        <strain evidence="3 4">SRW20</strain>
    </source>
</reference>
<evidence type="ECO:0000256" key="1">
    <source>
        <dbReference type="SAM" id="MobiDB-lite"/>
    </source>
</evidence>
<name>A0A409YKJ8_9AGAR</name>
<dbReference type="STRING" id="231916.A0A409YKJ8"/>
<comment type="caution">
    <text evidence="3">The sequence shown here is derived from an EMBL/GenBank/DDBJ whole genome shotgun (WGS) entry which is preliminary data.</text>
</comment>
<dbReference type="InParanoid" id="A0A409YKJ8"/>
<dbReference type="PANTHER" id="PTHR47332">
    <property type="entry name" value="SET DOMAIN-CONTAINING PROTEIN 5"/>
    <property type="match status" value="1"/>
</dbReference>
<dbReference type="InterPro" id="IPR046341">
    <property type="entry name" value="SET_dom_sf"/>
</dbReference>
<feature type="compositionally biased region" description="Low complexity" evidence="1">
    <location>
        <begin position="101"/>
        <end position="121"/>
    </location>
</feature>
<organism evidence="3 4">
    <name type="scientific">Gymnopilus dilepis</name>
    <dbReference type="NCBI Taxonomy" id="231916"/>
    <lineage>
        <taxon>Eukaryota</taxon>
        <taxon>Fungi</taxon>
        <taxon>Dikarya</taxon>
        <taxon>Basidiomycota</taxon>
        <taxon>Agaricomycotina</taxon>
        <taxon>Agaricomycetes</taxon>
        <taxon>Agaricomycetidae</taxon>
        <taxon>Agaricales</taxon>
        <taxon>Agaricineae</taxon>
        <taxon>Hymenogastraceae</taxon>
        <taxon>Gymnopilus</taxon>
    </lineage>
</organism>
<dbReference type="OrthoDB" id="5945798at2759"/>
<accession>A0A409YKJ8</accession>
<dbReference type="AlphaFoldDB" id="A0A409YKJ8"/>
<proteinExistence type="predicted"/>